<accession>A0A923N2R8</accession>
<comment type="similarity">
    <text evidence="2">Belongs to the autoinducer-2 exporter (AI-2E) (TC 2.A.86) family.</text>
</comment>
<evidence type="ECO:0000256" key="7">
    <source>
        <dbReference type="ARBA" id="ARBA00023136"/>
    </source>
</evidence>
<keyword evidence="7 8" id="KW-0472">Membrane</keyword>
<name>A0A923N2R8_9BACT</name>
<organism evidence="9 10">
    <name type="scientific">Pontibacter cellulosilyticus</name>
    <dbReference type="NCBI Taxonomy" id="1720253"/>
    <lineage>
        <taxon>Bacteria</taxon>
        <taxon>Pseudomonadati</taxon>
        <taxon>Bacteroidota</taxon>
        <taxon>Cytophagia</taxon>
        <taxon>Cytophagales</taxon>
        <taxon>Hymenobacteraceae</taxon>
        <taxon>Pontibacter</taxon>
    </lineage>
</organism>
<evidence type="ECO:0000313" key="10">
    <source>
        <dbReference type="Proteomes" id="UP000603640"/>
    </source>
</evidence>
<evidence type="ECO:0000256" key="1">
    <source>
        <dbReference type="ARBA" id="ARBA00004651"/>
    </source>
</evidence>
<keyword evidence="5 8" id="KW-0812">Transmembrane</keyword>
<evidence type="ECO:0000256" key="5">
    <source>
        <dbReference type="ARBA" id="ARBA00022692"/>
    </source>
</evidence>
<dbReference type="RefSeq" id="WP_187065355.1">
    <property type="nucleotide sequence ID" value="NZ_JACRVF010000001.1"/>
</dbReference>
<feature type="transmembrane region" description="Helical" evidence="8">
    <location>
        <begin position="149"/>
        <end position="167"/>
    </location>
</feature>
<comment type="caution">
    <text evidence="9">The sequence shown here is derived from an EMBL/GenBank/DDBJ whole genome shotgun (WGS) entry which is preliminary data.</text>
</comment>
<reference evidence="9" key="1">
    <citation type="submission" date="2020-08" db="EMBL/GenBank/DDBJ databases">
        <title>Pontibacter sp. SD6 16S ribosomal RNA gene Genome sequencing and assembly.</title>
        <authorList>
            <person name="Kang M."/>
        </authorList>
    </citation>
    <scope>NUCLEOTIDE SEQUENCE</scope>
    <source>
        <strain evidence="9">SD6</strain>
    </source>
</reference>
<evidence type="ECO:0000313" key="9">
    <source>
        <dbReference type="EMBL" id="MBC5991348.1"/>
    </source>
</evidence>
<dbReference type="EMBL" id="JACRVF010000001">
    <property type="protein sequence ID" value="MBC5991348.1"/>
    <property type="molecule type" value="Genomic_DNA"/>
</dbReference>
<sequence length="378" mass="41998">MELKLPKYLQFILILLGIALLVGILQTFKSVLVPLAFALLFALLLLPLVNDLERFRIPRPIAILICIILIVTVLGGIVWFLTMQLISLTSELDTIGENIGDLIDRVQLFLYEKVGLEPSNRTDLVRNAIGGLQDITTTFLGSTISMTTGALSMLVLMPIFVFCFLYYRDHLEQFLFKFVAKDRRSSLIQTVMNIQQVVQSYISALMIVIFIVALLNSAGLLLLGVKYAIFFGIFASILTIIPYIGILIGATLPALLTLATTGHLFDAVLVVAVFMFVQFLEGNFITPYVVGSRVSINPFAAIVGLLIGGEIWGAPGMILSIPFIAMLKVVFDVYPPLTPFGFLLADIDEVNHKKRGRVGNWFSEIWNGIWHGKKKEDR</sequence>
<evidence type="ECO:0000256" key="4">
    <source>
        <dbReference type="ARBA" id="ARBA00022475"/>
    </source>
</evidence>
<dbReference type="PANTHER" id="PTHR21716:SF53">
    <property type="entry name" value="PERMEASE PERM-RELATED"/>
    <property type="match status" value="1"/>
</dbReference>
<evidence type="ECO:0000256" key="6">
    <source>
        <dbReference type="ARBA" id="ARBA00022989"/>
    </source>
</evidence>
<evidence type="ECO:0000256" key="8">
    <source>
        <dbReference type="SAM" id="Phobius"/>
    </source>
</evidence>
<dbReference type="PANTHER" id="PTHR21716">
    <property type="entry name" value="TRANSMEMBRANE PROTEIN"/>
    <property type="match status" value="1"/>
</dbReference>
<feature type="transmembrane region" description="Helical" evidence="8">
    <location>
        <begin position="31"/>
        <end position="49"/>
    </location>
</feature>
<feature type="transmembrane region" description="Helical" evidence="8">
    <location>
        <begin position="61"/>
        <end position="82"/>
    </location>
</feature>
<keyword evidence="3" id="KW-0813">Transport</keyword>
<keyword evidence="6 8" id="KW-1133">Transmembrane helix</keyword>
<comment type="subcellular location">
    <subcellularLocation>
        <location evidence="1">Cell membrane</location>
        <topology evidence="1">Multi-pass membrane protein</topology>
    </subcellularLocation>
</comment>
<dbReference type="Proteomes" id="UP000603640">
    <property type="component" value="Unassembled WGS sequence"/>
</dbReference>
<dbReference type="InterPro" id="IPR002549">
    <property type="entry name" value="AI-2E-like"/>
</dbReference>
<feature type="transmembrane region" description="Helical" evidence="8">
    <location>
        <begin position="201"/>
        <end position="223"/>
    </location>
</feature>
<dbReference type="Pfam" id="PF01594">
    <property type="entry name" value="AI-2E_transport"/>
    <property type="match status" value="1"/>
</dbReference>
<feature type="transmembrane region" description="Helical" evidence="8">
    <location>
        <begin position="255"/>
        <end position="279"/>
    </location>
</feature>
<feature type="transmembrane region" description="Helical" evidence="8">
    <location>
        <begin position="229"/>
        <end position="248"/>
    </location>
</feature>
<gene>
    <name evidence="9" type="ORF">H8S84_00705</name>
</gene>
<feature type="transmembrane region" description="Helical" evidence="8">
    <location>
        <begin position="7"/>
        <end position="25"/>
    </location>
</feature>
<feature type="transmembrane region" description="Helical" evidence="8">
    <location>
        <begin position="299"/>
        <end position="325"/>
    </location>
</feature>
<dbReference type="GO" id="GO:0005886">
    <property type="term" value="C:plasma membrane"/>
    <property type="evidence" value="ECO:0007669"/>
    <property type="project" value="UniProtKB-SubCell"/>
</dbReference>
<evidence type="ECO:0000256" key="3">
    <source>
        <dbReference type="ARBA" id="ARBA00022448"/>
    </source>
</evidence>
<keyword evidence="10" id="KW-1185">Reference proteome</keyword>
<proteinExistence type="inferred from homology"/>
<protein>
    <submittedName>
        <fullName evidence="9">AI-2E family transporter</fullName>
    </submittedName>
</protein>
<evidence type="ECO:0000256" key="2">
    <source>
        <dbReference type="ARBA" id="ARBA00009773"/>
    </source>
</evidence>
<dbReference type="AlphaFoldDB" id="A0A923N2R8"/>
<keyword evidence="4" id="KW-1003">Cell membrane</keyword>